<feature type="domain" description="AAA+ ATPase" evidence="6">
    <location>
        <begin position="239"/>
        <end position="372"/>
    </location>
</feature>
<dbReference type="InterPro" id="IPR003593">
    <property type="entry name" value="AAA+_ATPase"/>
</dbReference>
<keyword evidence="5" id="KW-0067">ATP-binding</keyword>
<evidence type="ECO:0000313" key="7">
    <source>
        <dbReference type="EMBL" id="PIA56099.1"/>
    </source>
</evidence>
<comment type="cofactor">
    <cofactor evidence="1">
        <name>Mg(2+)</name>
        <dbReference type="ChEBI" id="CHEBI:18420"/>
    </cofactor>
</comment>
<dbReference type="STRING" id="218851.A0A2G5EK38"/>
<dbReference type="Pfam" id="PF25568">
    <property type="entry name" value="AAA_lid_At3g28540"/>
    <property type="match status" value="1"/>
</dbReference>
<proteinExistence type="inferred from homology"/>
<dbReference type="InParanoid" id="A0A2G5EK38"/>
<dbReference type="SMART" id="SM00382">
    <property type="entry name" value="AAA"/>
    <property type="match status" value="1"/>
</dbReference>
<dbReference type="InterPro" id="IPR025753">
    <property type="entry name" value="AAA_N_dom"/>
</dbReference>
<dbReference type="SUPFAM" id="SSF52540">
    <property type="entry name" value="P-loop containing nucleoside triphosphate hydrolases"/>
    <property type="match status" value="1"/>
</dbReference>
<keyword evidence="8" id="KW-1185">Reference proteome</keyword>
<keyword evidence="3" id="KW-0460">Magnesium</keyword>
<dbReference type="OrthoDB" id="10251412at2759"/>
<dbReference type="Proteomes" id="UP000230069">
    <property type="component" value="Unassembled WGS sequence"/>
</dbReference>
<dbReference type="InterPro" id="IPR027417">
    <property type="entry name" value="P-loop_NTPase"/>
</dbReference>
<keyword evidence="5" id="KW-0547">Nucleotide-binding</keyword>
<evidence type="ECO:0000259" key="6">
    <source>
        <dbReference type="SMART" id="SM00382"/>
    </source>
</evidence>
<comment type="catalytic activity">
    <reaction evidence="4">
        <text>ATP + H2O = ADP + phosphate + H(+)</text>
        <dbReference type="Rhea" id="RHEA:13065"/>
        <dbReference type="ChEBI" id="CHEBI:15377"/>
        <dbReference type="ChEBI" id="CHEBI:15378"/>
        <dbReference type="ChEBI" id="CHEBI:30616"/>
        <dbReference type="ChEBI" id="CHEBI:43474"/>
        <dbReference type="ChEBI" id="CHEBI:456216"/>
    </reaction>
</comment>
<name>A0A2G5EK38_AQUCA</name>
<accession>A0A2G5EK38</accession>
<dbReference type="Gene3D" id="3.40.50.300">
    <property type="entry name" value="P-loop containing nucleotide triphosphate hydrolases"/>
    <property type="match status" value="1"/>
</dbReference>
<dbReference type="PROSITE" id="PS00674">
    <property type="entry name" value="AAA"/>
    <property type="match status" value="1"/>
</dbReference>
<dbReference type="AlphaFoldDB" id="A0A2G5EK38"/>
<dbReference type="InterPro" id="IPR050747">
    <property type="entry name" value="Mitochondrial_chaperone_BCS1"/>
</dbReference>
<evidence type="ECO:0000256" key="1">
    <source>
        <dbReference type="ARBA" id="ARBA00001946"/>
    </source>
</evidence>
<dbReference type="InterPro" id="IPR003959">
    <property type="entry name" value="ATPase_AAA_core"/>
</dbReference>
<sequence>MFSAINMPSTSSLFSTYASITTSLMLFKTIANQLLQLIPQQVQTLIYSKLEYFFRRPISSDELTLIIEDKDSYNHNELFVASQLFLGTKITPVIGRIRVEKVPKQKRLALTIDNGQEIEDVFEETKVKWKLIPEKTDERGHTTENQHIELIFDRKDKEKVLNSYLMYVLNIAKTMQEQYKVAKLHTVDRQRASWKQIILEHPATFDTLAMDHKLKREILEDLERFLKRREFYKRVGKAWKRGYLLYGPPGTGKSTLVAAMANYLNFDIYDFELSSVNSNDELRKYLLATGNRSILVIEDIDCSIDLQNRDKDEKVTKDKFTLSGLLNFIDGLWSSCGDERIIIFTTNHKDRLDQALLRPGRMDMHIHLSYCTTEAFNILALNYLGIHKNNKELYIEIENSLEKYQVTPAEVAEELMKSEDVDIALEGLLKFIKGKKLKPDEQVEIKDGCQKPKEQKIEKKNVKKIVNPGRMGVRKPFFV</sequence>
<evidence type="ECO:0000256" key="3">
    <source>
        <dbReference type="ARBA" id="ARBA00022842"/>
    </source>
</evidence>
<evidence type="ECO:0000256" key="5">
    <source>
        <dbReference type="RuleBase" id="RU003651"/>
    </source>
</evidence>
<reference evidence="7 8" key="1">
    <citation type="submission" date="2017-09" db="EMBL/GenBank/DDBJ databases">
        <title>WGS assembly of Aquilegia coerulea Goldsmith.</title>
        <authorList>
            <person name="Hodges S."/>
            <person name="Kramer E."/>
            <person name="Nordborg M."/>
            <person name="Tomkins J."/>
            <person name="Borevitz J."/>
            <person name="Derieg N."/>
            <person name="Yan J."/>
            <person name="Mihaltcheva S."/>
            <person name="Hayes R.D."/>
            <person name="Rokhsar D."/>
        </authorList>
    </citation>
    <scope>NUCLEOTIDE SEQUENCE [LARGE SCALE GENOMIC DNA]</scope>
    <source>
        <strain evidence="8">cv. Goldsmith</strain>
    </source>
</reference>
<dbReference type="InterPro" id="IPR058017">
    <property type="entry name" value="At3g28540-like_C"/>
</dbReference>
<evidence type="ECO:0000313" key="8">
    <source>
        <dbReference type="Proteomes" id="UP000230069"/>
    </source>
</evidence>
<dbReference type="GO" id="GO:0006950">
    <property type="term" value="P:response to stress"/>
    <property type="evidence" value="ECO:0007669"/>
    <property type="project" value="UniProtKB-ARBA"/>
</dbReference>
<gene>
    <name evidence="7" type="ORF">AQUCO_00700450v1</name>
</gene>
<dbReference type="CDD" id="cd19510">
    <property type="entry name" value="RecA-like_BCS1"/>
    <property type="match status" value="1"/>
</dbReference>
<dbReference type="Pfam" id="PF00004">
    <property type="entry name" value="AAA"/>
    <property type="match status" value="1"/>
</dbReference>
<dbReference type="EMBL" id="KZ305024">
    <property type="protein sequence ID" value="PIA56099.1"/>
    <property type="molecule type" value="Genomic_DNA"/>
</dbReference>
<organism evidence="7 8">
    <name type="scientific">Aquilegia coerulea</name>
    <name type="common">Rocky mountain columbine</name>
    <dbReference type="NCBI Taxonomy" id="218851"/>
    <lineage>
        <taxon>Eukaryota</taxon>
        <taxon>Viridiplantae</taxon>
        <taxon>Streptophyta</taxon>
        <taxon>Embryophyta</taxon>
        <taxon>Tracheophyta</taxon>
        <taxon>Spermatophyta</taxon>
        <taxon>Magnoliopsida</taxon>
        <taxon>Ranunculales</taxon>
        <taxon>Ranunculaceae</taxon>
        <taxon>Thalictroideae</taxon>
        <taxon>Aquilegia</taxon>
    </lineage>
</organism>
<dbReference type="InterPro" id="IPR003960">
    <property type="entry name" value="ATPase_AAA_CS"/>
</dbReference>
<comment type="similarity">
    <text evidence="2">Belongs to the AAA ATPase family. BCS1 subfamily.</text>
</comment>
<dbReference type="GO" id="GO:0005524">
    <property type="term" value="F:ATP binding"/>
    <property type="evidence" value="ECO:0007669"/>
    <property type="project" value="UniProtKB-KW"/>
</dbReference>
<dbReference type="PANTHER" id="PTHR23070">
    <property type="entry name" value="BCS1 AAA-TYPE ATPASE"/>
    <property type="match status" value="1"/>
</dbReference>
<dbReference type="Gene3D" id="6.10.280.40">
    <property type="match status" value="1"/>
</dbReference>
<evidence type="ECO:0000256" key="4">
    <source>
        <dbReference type="ARBA" id="ARBA00049360"/>
    </source>
</evidence>
<dbReference type="Pfam" id="PF14363">
    <property type="entry name" value="AAA_assoc"/>
    <property type="match status" value="1"/>
</dbReference>
<protein>
    <recommendedName>
        <fullName evidence="6">AAA+ ATPase domain-containing protein</fullName>
    </recommendedName>
</protein>
<dbReference type="GO" id="GO:0016887">
    <property type="term" value="F:ATP hydrolysis activity"/>
    <property type="evidence" value="ECO:0007669"/>
    <property type="project" value="InterPro"/>
</dbReference>
<evidence type="ECO:0000256" key="2">
    <source>
        <dbReference type="ARBA" id="ARBA00007448"/>
    </source>
</evidence>